<proteinExistence type="predicted"/>
<reference evidence="1" key="1">
    <citation type="submission" date="2021-03" db="EMBL/GenBank/DDBJ databases">
        <title>Draft genome sequence of rust myrtle Austropuccinia psidii MF-1, a brazilian biotype.</title>
        <authorList>
            <person name="Quecine M.C."/>
            <person name="Pachon D.M.R."/>
            <person name="Bonatelli M.L."/>
            <person name="Correr F.H."/>
            <person name="Franceschini L.M."/>
            <person name="Leite T.F."/>
            <person name="Margarido G.R.A."/>
            <person name="Almeida C.A."/>
            <person name="Ferrarezi J.A."/>
            <person name="Labate C.A."/>
        </authorList>
    </citation>
    <scope>NUCLEOTIDE SEQUENCE</scope>
    <source>
        <strain evidence="1">MF-1</strain>
    </source>
</reference>
<dbReference type="AlphaFoldDB" id="A0A9Q3D033"/>
<evidence type="ECO:0000313" key="1">
    <source>
        <dbReference type="EMBL" id="MBW0494416.1"/>
    </source>
</evidence>
<dbReference type="EMBL" id="AVOT02012562">
    <property type="protein sequence ID" value="MBW0494416.1"/>
    <property type="molecule type" value="Genomic_DNA"/>
</dbReference>
<organism evidence="1 2">
    <name type="scientific">Austropuccinia psidii MF-1</name>
    <dbReference type="NCBI Taxonomy" id="1389203"/>
    <lineage>
        <taxon>Eukaryota</taxon>
        <taxon>Fungi</taxon>
        <taxon>Dikarya</taxon>
        <taxon>Basidiomycota</taxon>
        <taxon>Pucciniomycotina</taxon>
        <taxon>Pucciniomycetes</taxon>
        <taxon>Pucciniales</taxon>
        <taxon>Sphaerophragmiaceae</taxon>
        <taxon>Austropuccinia</taxon>
    </lineage>
</organism>
<keyword evidence="2" id="KW-1185">Reference proteome</keyword>
<sequence length="145" mass="15952">MNFLTRCNTSGIPASIPSQQPQQAFTLVWCSGAHHLRWWVLSHTPPMGVCGKYSLTSFYGQLDHLSVLWPLGQATFYWPHPATNEPFGQLSTSPTPMPIPLFWAWVPSGLPGASGPLDPPLLLWALGPKCPFWAMVCGTLRPLLA</sequence>
<dbReference type="Proteomes" id="UP000765509">
    <property type="component" value="Unassembled WGS sequence"/>
</dbReference>
<protein>
    <submittedName>
        <fullName evidence="1">Uncharacterized protein</fullName>
    </submittedName>
</protein>
<accession>A0A9Q3D033</accession>
<gene>
    <name evidence="1" type="ORF">O181_034131</name>
</gene>
<name>A0A9Q3D033_9BASI</name>
<evidence type="ECO:0000313" key="2">
    <source>
        <dbReference type="Proteomes" id="UP000765509"/>
    </source>
</evidence>
<comment type="caution">
    <text evidence="1">The sequence shown here is derived from an EMBL/GenBank/DDBJ whole genome shotgun (WGS) entry which is preliminary data.</text>
</comment>